<feature type="non-terminal residue" evidence="4">
    <location>
        <position position="264"/>
    </location>
</feature>
<keyword evidence="2" id="KW-0067">ATP-binding</keyword>
<gene>
    <name evidence="4" type="ORF">S12H4_39664</name>
</gene>
<dbReference type="NCBIfam" id="TIGR01007">
    <property type="entry name" value="eps_fam"/>
    <property type="match status" value="1"/>
</dbReference>
<name>X1TA91_9ZZZZ</name>
<dbReference type="Gene3D" id="3.40.50.300">
    <property type="entry name" value="P-loop containing nucleotide triphosphate hydrolases"/>
    <property type="match status" value="1"/>
</dbReference>
<dbReference type="InterPro" id="IPR002586">
    <property type="entry name" value="CobQ/CobB/MinD/ParA_Nub-bd_dom"/>
</dbReference>
<dbReference type="PANTHER" id="PTHR32309">
    <property type="entry name" value="TYROSINE-PROTEIN KINASE"/>
    <property type="match status" value="1"/>
</dbReference>
<comment type="caution">
    <text evidence="4">The sequence shown here is derived from an EMBL/GenBank/DDBJ whole genome shotgun (WGS) entry which is preliminary data.</text>
</comment>
<dbReference type="PANTHER" id="PTHR32309:SF13">
    <property type="entry name" value="FERRIC ENTEROBACTIN TRANSPORT PROTEIN FEPE"/>
    <property type="match status" value="1"/>
</dbReference>
<dbReference type="InterPro" id="IPR027417">
    <property type="entry name" value="P-loop_NTPase"/>
</dbReference>
<proteinExistence type="predicted"/>
<dbReference type="Pfam" id="PF01656">
    <property type="entry name" value="CbiA"/>
    <property type="match status" value="1"/>
</dbReference>
<protein>
    <recommendedName>
        <fullName evidence="3">CobQ/CobB/MinD/ParA nucleotide binding domain-containing protein</fullName>
    </recommendedName>
</protein>
<dbReference type="GO" id="GO:0005886">
    <property type="term" value="C:plasma membrane"/>
    <property type="evidence" value="ECO:0007669"/>
    <property type="project" value="TreeGrafter"/>
</dbReference>
<dbReference type="CDD" id="cd05387">
    <property type="entry name" value="BY-kinase"/>
    <property type="match status" value="1"/>
</dbReference>
<feature type="domain" description="CobQ/CobB/MinD/ParA nucleotide binding" evidence="3">
    <location>
        <begin position="45"/>
        <end position="216"/>
    </location>
</feature>
<dbReference type="GO" id="GO:0004713">
    <property type="term" value="F:protein tyrosine kinase activity"/>
    <property type="evidence" value="ECO:0007669"/>
    <property type="project" value="TreeGrafter"/>
</dbReference>
<dbReference type="AlphaFoldDB" id="X1TA91"/>
<accession>X1TA91</accession>
<feature type="non-terminal residue" evidence="4">
    <location>
        <position position="1"/>
    </location>
</feature>
<reference evidence="4" key="1">
    <citation type="journal article" date="2014" name="Front. Microbiol.">
        <title>High frequency of phylogenetically diverse reductive dehalogenase-homologous genes in deep subseafloor sedimentary metagenomes.</title>
        <authorList>
            <person name="Kawai M."/>
            <person name="Futagami T."/>
            <person name="Toyoda A."/>
            <person name="Takaki Y."/>
            <person name="Nishi S."/>
            <person name="Hori S."/>
            <person name="Arai W."/>
            <person name="Tsubouchi T."/>
            <person name="Morono Y."/>
            <person name="Uchiyama I."/>
            <person name="Ito T."/>
            <person name="Fujiyama A."/>
            <person name="Inagaki F."/>
            <person name="Takami H."/>
        </authorList>
    </citation>
    <scope>NUCLEOTIDE SEQUENCE</scope>
    <source>
        <strain evidence="4">Expedition CK06-06</strain>
    </source>
</reference>
<dbReference type="GO" id="GO:0005524">
    <property type="term" value="F:ATP binding"/>
    <property type="evidence" value="ECO:0007669"/>
    <property type="project" value="UniProtKB-KW"/>
</dbReference>
<dbReference type="SUPFAM" id="SSF52540">
    <property type="entry name" value="P-loop containing nucleoside triphosphate hydrolases"/>
    <property type="match status" value="1"/>
</dbReference>
<evidence type="ECO:0000313" key="4">
    <source>
        <dbReference type="EMBL" id="GAI88311.1"/>
    </source>
</evidence>
<keyword evidence="1" id="KW-0547">Nucleotide-binding</keyword>
<organism evidence="4">
    <name type="scientific">marine sediment metagenome</name>
    <dbReference type="NCBI Taxonomy" id="412755"/>
    <lineage>
        <taxon>unclassified sequences</taxon>
        <taxon>metagenomes</taxon>
        <taxon>ecological metagenomes</taxon>
    </lineage>
</organism>
<sequence>KEFSDKDQKPVLLEDRPLSQIAEAFRSLHTNIEFAGTHGGPRSILVTSPGPSDGKTTVAVYLALAFAQSGKRVVLIDADLRRPGVHEYFGIQNAIGLSEILMMDLTPEVVAYSTDITRLKVVTSGSQVKNPTELFQSINLLRVISLLMEQADVAIFDGPPLLVAEAFVLASRLEGSLIVMQPGKTREGVALAMKERLSRAQANMLGVVLNRIPPDQADPSAAYLYYDYNQLDEEEGLIEQAASSKRRRRTSLRQWLKKRSSKAS</sequence>
<evidence type="ECO:0000256" key="1">
    <source>
        <dbReference type="ARBA" id="ARBA00022741"/>
    </source>
</evidence>
<dbReference type="InterPro" id="IPR005702">
    <property type="entry name" value="Wzc-like_C"/>
</dbReference>
<dbReference type="EMBL" id="BARW01023997">
    <property type="protein sequence ID" value="GAI88311.1"/>
    <property type="molecule type" value="Genomic_DNA"/>
</dbReference>
<evidence type="ECO:0000259" key="3">
    <source>
        <dbReference type="Pfam" id="PF01656"/>
    </source>
</evidence>
<evidence type="ECO:0000256" key="2">
    <source>
        <dbReference type="ARBA" id="ARBA00022840"/>
    </source>
</evidence>
<dbReference type="InterPro" id="IPR050445">
    <property type="entry name" value="Bact_polysacc_biosynth/exp"/>
</dbReference>